<dbReference type="RefSeq" id="WP_171243544.1">
    <property type="nucleotide sequence ID" value="NZ_JABEPQ010000002.1"/>
</dbReference>
<dbReference type="EMBL" id="JABEPQ010000002">
    <property type="protein sequence ID" value="NNM46441.1"/>
    <property type="molecule type" value="Genomic_DNA"/>
</dbReference>
<gene>
    <name evidence="1" type="ORF">HJG52_10535</name>
</gene>
<comment type="caution">
    <text evidence="1">The sequence shown here is derived from an EMBL/GenBank/DDBJ whole genome shotgun (WGS) entry which is preliminary data.</text>
</comment>
<reference evidence="1 2" key="1">
    <citation type="submission" date="2020-04" db="EMBL/GenBank/DDBJ databases">
        <title>Knoellia sp. isolate from air conditioner.</title>
        <authorList>
            <person name="Chea S."/>
            <person name="Kim D.-U."/>
        </authorList>
    </citation>
    <scope>NUCLEOTIDE SEQUENCE [LARGE SCALE GENOMIC DNA]</scope>
    <source>
        <strain evidence="1 2">DB2414S</strain>
    </source>
</reference>
<organism evidence="1 2">
    <name type="scientific">Knoellia koreensis</name>
    <dbReference type="NCBI Taxonomy" id="2730921"/>
    <lineage>
        <taxon>Bacteria</taxon>
        <taxon>Bacillati</taxon>
        <taxon>Actinomycetota</taxon>
        <taxon>Actinomycetes</taxon>
        <taxon>Micrococcales</taxon>
        <taxon>Intrasporangiaceae</taxon>
        <taxon>Knoellia</taxon>
    </lineage>
</organism>
<keyword evidence="2" id="KW-1185">Reference proteome</keyword>
<accession>A0A849HJD9</accession>
<dbReference type="AlphaFoldDB" id="A0A849HJD9"/>
<protein>
    <submittedName>
        <fullName evidence="1">Uncharacterized protein</fullName>
    </submittedName>
</protein>
<evidence type="ECO:0000313" key="1">
    <source>
        <dbReference type="EMBL" id="NNM46441.1"/>
    </source>
</evidence>
<name>A0A849HJD9_9MICO</name>
<evidence type="ECO:0000313" key="2">
    <source>
        <dbReference type="Proteomes" id="UP000588586"/>
    </source>
</evidence>
<sequence length="106" mass="11562">MGPGQRIGELFLGAVAAHAMRALVGLAEDPTKVSDAPLAWEQILRAHAWSFADPLLNNVAPAAFLGHDPDRPVRQQNAEAFFRSKLNKVLPASAPQREIQLEEVRS</sequence>
<dbReference type="Gene3D" id="1.10.132.100">
    <property type="match status" value="1"/>
</dbReference>
<proteinExistence type="predicted"/>
<dbReference type="Proteomes" id="UP000588586">
    <property type="component" value="Unassembled WGS sequence"/>
</dbReference>